<evidence type="ECO:0000313" key="3">
    <source>
        <dbReference type="Proteomes" id="UP001566132"/>
    </source>
</evidence>
<organism evidence="2 3">
    <name type="scientific">Hypothenemus hampei</name>
    <name type="common">Coffee berry borer</name>
    <dbReference type="NCBI Taxonomy" id="57062"/>
    <lineage>
        <taxon>Eukaryota</taxon>
        <taxon>Metazoa</taxon>
        <taxon>Ecdysozoa</taxon>
        <taxon>Arthropoda</taxon>
        <taxon>Hexapoda</taxon>
        <taxon>Insecta</taxon>
        <taxon>Pterygota</taxon>
        <taxon>Neoptera</taxon>
        <taxon>Endopterygota</taxon>
        <taxon>Coleoptera</taxon>
        <taxon>Polyphaga</taxon>
        <taxon>Cucujiformia</taxon>
        <taxon>Curculionidae</taxon>
        <taxon>Scolytinae</taxon>
        <taxon>Hypothenemus</taxon>
    </lineage>
</organism>
<keyword evidence="3" id="KW-1185">Reference proteome</keyword>
<proteinExistence type="predicted"/>
<name>A0ABD1EIR3_HYPHA</name>
<evidence type="ECO:0000256" key="1">
    <source>
        <dbReference type="SAM" id="MobiDB-lite"/>
    </source>
</evidence>
<gene>
    <name evidence="2" type="ORF">ABEB36_010168</name>
</gene>
<protein>
    <submittedName>
        <fullName evidence="2">Uncharacterized protein</fullName>
    </submittedName>
</protein>
<dbReference type="Proteomes" id="UP001566132">
    <property type="component" value="Unassembled WGS sequence"/>
</dbReference>
<dbReference type="AlphaFoldDB" id="A0ABD1EIR3"/>
<feature type="compositionally biased region" description="Basic and acidic residues" evidence="1">
    <location>
        <begin position="321"/>
        <end position="330"/>
    </location>
</feature>
<accession>A0ABD1EIR3</accession>
<sequence>MGIIKDSQANRNVSTFTDQSLQRNMINQSSEKRNMYQNSQDILFNTMNLANSDPDNSEIFHGLTLIDALPSPLEKKFSERIGTNNEFLIMAPEKEDYQVNRKEPNYLDEKFNTTKYDKKKSDYSKQQLELNKNIKIKNDYRKVLCPVCAKSKPTQSNSERQPCCPNTCDKLAGLFETKKRKSSSNTKLYSIDELTNSTDQFLINLRNYCTARRCELLARICDIYEPLVNFDLPGVAESLGDPQYQHLAVNVSTETSSHALIESLASLIMENLVPMVDKSQEALLDTIEMENQDVVLTVEVHPDVQKNENVDRRRSTVSWHMPDKPNSRSEDEVVHKATVDADNFRTIDLSMRHDSVFAEIVKNSMVPSTEPETIKQSSSAIKSEIYTAHPDSSNHNKKCCSWLKRKFKRKKKNVLEKNDSLATWEIMPEFSERRKTNIVNPVAEKDQEINNMLHKMY</sequence>
<dbReference type="EMBL" id="JBDJPC010000007">
    <property type="protein sequence ID" value="KAL1494595.1"/>
    <property type="molecule type" value="Genomic_DNA"/>
</dbReference>
<feature type="region of interest" description="Disordered" evidence="1">
    <location>
        <begin position="310"/>
        <end position="330"/>
    </location>
</feature>
<reference evidence="2 3" key="1">
    <citation type="submission" date="2024-05" db="EMBL/GenBank/DDBJ databases">
        <title>Genetic variation in Jamaican populations of the coffee berry borer (Hypothenemus hampei).</title>
        <authorList>
            <person name="Errbii M."/>
            <person name="Myrie A."/>
        </authorList>
    </citation>
    <scope>NUCLEOTIDE SEQUENCE [LARGE SCALE GENOMIC DNA]</scope>
    <source>
        <strain evidence="2">JA-Hopewell-2020-01-JO</strain>
        <tissue evidence="2">Whole body</tissue>
    </source>
</reference>
<evidence type="ECO:0000313" key="2">
    <source>
        <dbReference type="EMBL" id="KAL1494595.1"/>
    </source>
</evidence>
<comment type="caution">
    <text evidence="2">The sequence shown here is derived from an EMBL/GenBank/DDBJ whole genome shotgun (WGS) entry which is preliminary data.</text>
</comment>